<dbReference type="InterPro" id="IPR007016">
    <property type="entry name" value="O-antigen_ligase-rel_domated"/>
</dbReference>
<dbReference type="EC" id="2.4.1.-" evidence="9"/>
<reference evidence="9 10" key="1">
    <citation type="submission" date="2020-08" db="EMBL/GenBank/DDBJ databases">
        <title>Genomic Encyclopedia of Archaeal and Bacterial Type Strains, Phase II (KMG-II): from individual species to whole genera.</title>
        <authorList>
            <person name="Goeker M."/>
        </authorList>
    </citation>
    <scope>NUCLEOTIDE SEQUENCE [LARGE SCALE GENOMIC DNA]</scope>
    <source>
        <strain evidence="9 10">5AG</strain>
    </source>
</reference>
<dbReference type="AlphaFoldDB" id="A0A7W5PCG5"/>
<evidence type="ECO:0000259" key="8">
    <source>
        <dbReference type="Pfam" id="PF15864"/>
    </source>
</evidence>
<keyword evidence="9" id="KW-0808">Transferase</keyword>
<dbReference type="PANTHER" id="PTHR37422:SF21">
    <property type="entry name" value="EXOQ-LIKE PROTEIN"/>
    <property type="match status" value="1"/>
</dbReference>
<feature type="transmembrane region" description="Helical" evidence="5">
    <location>
        <begin position="298"/>
        <end position="317"/>
    </location>
</feature>
<evidence type="ECO:0000256" key="4">
    <source>
        <dbReference type="ARBA" id="ARBA00023136"/>
    </source>
</evidence>
<evidence type="ECO:0000313" key="9">
    <source>
        <dbReference type="EMBL" id="MBB3332765.1"/>
    </source>
</evidence>
<evidence type="ECO:0000256" key="5">
    <source>
        <dbReference type="SAM" id="Phobius"/>
    </source>
</evidence>
<proteinExistence type="predicted"/>
<comment type="caution">
    <text evidence="9">The sequence shown here is derived from an EMBL/GenBank/DDBJ whole genome shotgun (WGS) entry which is preliminary data.</text>
</comment>
<name>A0A7W5PCG5_9GAMM</name>
<evidence type="ECO:0000256" key="2">
    <source>
        <dbReference type="ARBA" id="ARBA00022692"/>
    </source>
</evidence>
<feature type="transmembrane region" description="Helical" evidence="5">
    <location>
        <begin position="208"/>
        <end position="232"/>
    </location>
</feature>
<dbReference type="PANTHER" id="PTHR37422">
    <property type="entry name" value="TEICHURONIC ACID BIOSYNTHESIS PROTEIN TUAE"/>
    <property type="match status" value="1"/>
</dbReference>
<comment type="subcellular location">
    <subcellularLocation>
        <location evidence="1">Membrane</location>
        <topology evidence="1">Multi-pass membrane protein</topology>
    </subcellularLocation>
</comment>
<evidence type="ECO:0000313" key="10">
    <source>
        <dbReference type="Proteomes" id="UP000553442"/>
    </source>
</evidence>
<evidence type="ECO:0000256" key="3">
    <source>
        <dbReference type="ARBA" id="ARBA00022989"/>
    </source>
</evidence>
<dbReference type="Proteomes" id="UP000553442">
    <property type="component" value="Unassembled WGS sequence"/>
</dbReference>
<feature type="transmembrane region" description="Helical" evidence="5">
    <location>
        <begin position="72"/>
        <end position="88"/>
    </location>
</feature>
<dbReference type="InterPro" id="IPR031726">
    <property type="entry name" value="PglL_A"/>
</dbReference>
<feature type="transmembrane region" description="Helical" evidence="5">
    <location>
        <begin position="94"/>
        <end position="111"/>
    </location>
</feature>
<dbReference type="InterPro" id="IPR051533">
    <property type="entry name" value="WaaL-like"/>
</dbReference>
<dbReference type="Pfam" id="PF11846">
    <property type="entry name" value="Wzy_C_2"/>
    <property type="match status" value="1"/>
</dbReference>
<keyword evidence="3 5" id="KW-1133">Transmembrane helix</keyword>
<gene>
    <name evidence="9" type="ORF">BDK63_003670</name>
</gene>
<evidence type="ECO:0000259" key="6">
    <source>
        <dbReference type="Pfam" id="PF04932"/>
    </source>
</evidence>
<feature type="transmembrane region" description="Helical" evidence="5">
    <location>
        <begin position="118"/>
        <end position="136"/>
    </location>
</feature>
<evidence type="ECO:0000259" key="7">
    <source>
        <dbReference type="Pfam" id="PF11846"/>
    </source>
</evidence>
<dbReference type="GO" id="GO:0016020">
    <property type="term" value="C:membrane"/>
    <property type="evidence" value="ECO:0007669"/>
    <property type="project" value="UniProtKB-SubCell"/>
</dbReference>
<dbReference type="Pfam" id="PF04932">
    <property type="entry name" value="Wzy_C"/>
    <property type="match status" value="1"/>
</dbReference>
<feature type="domain" description="O-antigen ligase-related" evidence="6">
    <location>
        <begin position="78"/>
        <end position="221"/>
    </location>
</feature>
<feature type="transmembrane region" description="Helical" evidence="5">
    <location>
        <begin position="267"/>
        <end position="286"/>
    </location>
</feature>
<sequence>MTGIAGALLETAYGYVQFYLLQPGNWLGYRPDYGRPWGIFQQVNVMASFLATGLVISAWLYGEARNRIEKGIILLAPLFMPAMLWVIASRSGWLGVAIGVPMVLVHLWGLDRARFRQWATALGTGVILAVVVGLTAGEGGRSAEAITSQGLRPQVYEHSLRMIAEKPVAGWGYGRFQHDFLHSHADWRTAEEGRAPLRENYAHPHNELLYWGIEGGALPMLAILAFALWVAWRVIAHGPRGEKWLLLALLVPLSVHSMLELPFYHSLAHWLVMLLIIGMVSQRCWATQEKGNRYTFGIRVGAWLAVPVVWVFMGTHLQTLWQIKTYIESEGNDALALTTAVNPLGIPNEIEFLVMTQHLTAARELGWTEDIKYYQDWAEEHAKLLPSSALYQNLMIAKTYSENDPDFINRYKRLFPQWTKTLNNNK</sequence>
<keyword evidence="2 5" id="KW-0812">Transmembrane</keyword>
<keyword evidence="10" id="KW-1185">Reference proteome</keyword>
<feature type="domain" description="Protein glycosylation ligase" evidence="8">
    <location>
        <begin position="36"/>
        <end position="60"/>
    </location>
</feature>
<dbReference type="EMBL" id="JACHZF010000065">
    <property type="protein sequence ID" value="MBB3332765.1"/>
    <property type="molecule type" value="Genomic_DNA"/>
</dbReference>
<evidence type="ECO:0000256" key="1">
    <source>
        <dbReference type="ARBA" id="ARBA00004141"/>
    </source>
</evidence>
<keyword evidence="4 5" id="KW-0472">Membrane</keyword>
<dbReference type="Pfam" id="PF15864">
    <property type="entry name" value="PglL_A"/>
    <property type="match status" value="1"/>
</dbReference>
<dbReference type="InterPro" id="IPR021797">
    <property type="entry name" value="Wzy_C_2"/>
</dbReference>
<feature type="transmembrane region" description="Helical" evidence="5">
    <location>
        <begin position="38"/>
        <end position="60"/>
    </location>
</feature>
<accession>A0A7W5PCG5</accession>
<protein>
    <submittedName>
        <fullName evidence="9">O-antigen polymerase</fullName>
        <ecNumber evidence="9">2.4.1.-</ecNumber>
    </submittedName>
</protein>
<dbReference type="GO" id="GO:0016757">
    <property type="term" value="F:glycosyltransferase activity"/>
    <property type="evidence" value="ECO:0007669"/>
    <property type="project" value="UniProtKB-KW"/>
</dbReference>
<organism evidence="9 10">
    <name type="scientific">Halomonas campaniensis</name>
    <dbReference type="NCBI Taxonomy" id="213554"/>
    <lineage>
        <taxon>Bacteria</taxon>
        <taxon>Pseudomonadati</taxon>
        <taxon>Pseudomonadota</taxon>
        <taxon>Gammaproteobacteria</taxon>
        <taxon>Oceanospirillales</taxon>
        <taxon>Halomonadaceae</taxon>
        <taxon>Halomonas</taxon>
    </lineage>
</organism>
<feature type="transmembrane region" description="Helical" evidence="5">
    <location>
        <begin position="244"/>
        <end position="261"/>
    </location>
</feature>
<feature type="domain" description="Virulence factor membrane-bound polymerase C-terminal" evidence="7">
    <location>
        <begin position="244"/>
        <end position="401"/>
    </location>
</feature>
<keyword evidence="9" id="KW-0328">Glycosyltransferase</keyword>
<dbReference type="RefSeq" id="WP_183334559.1">
    <property type="nucleotide sequence ID" value="NZ_JACHZF010000065.1"/>
</dbReference>